<keyword evidence="1" id="KW-0732">Signal</keyword>
<proteinExistence type="predicted"/>
<name>A0AAW6T066_9BACI</name>
<dbReference type="Proteomes" id="UP001159179">
    <property type="component" value="Unassembled WGS sequence"/>
</dbReference>
<organism evidence="2 3">
    <name type="scientific">Heyndrickxia oleronia</name>
    <dbReference type="NCBI Taxonomy" id="38875"/>
    <lineage>
        <taxon>Bacteria</taxon>
        <taxon>Bacillati</taxon>
        <taxon>Bacillota</taxon>
        <taxon>Bacilli</taxon>
        <taxon>Bacillales</taxon>
        <taxon>Bacillaceae</taxon>
        <taxon>Heyndrickxia</taxon>
    </lineage>
</organism>
<sequence length="155" mass="17837">MKIKQIIMILLCFSSFTFTTNASATINNETNKLPNFPQKNSVNYRYLSYFITELYHEEIMEAIEEYYKSKGIEASGYAPPSAESNYGMVSIYFGNDFSDKFSYMLKILLLPTTIEGEILGNDTIFFAVEPIRHLKQNLPGTYPAIKLVKYEHKEP</sequence>
<dbReference type="AlphaFoldDB" id="A0AAW6T066"/>
<dbReference type="RefSeq" id="WP_280619145.1">
    <property type="nucleotide sequence ID" value="NZ_JAROYP010000031.1"/>
</dbReference>
<feature type="chain" id="PRO_5043936113" description="DUF3888 domain-containing protein" evidence="1">
    <location>
        <begin position="25"/>
        <end position="155"/>
    </location>
</feature>
<evidence type="ECO:0000256" key="1">
    <source>
        <dbReference type="SAM" id="SignalP"/>
    </source>
</evidence>
<protein>
    <recommendedName>
        <fullName evidence="4">DUF3888 domain-containing protein</fullName>
    </recommendedName>
</protein>
<reference evidence="2" key="1">
    <citation type="submission" date="2023-03" db="EMBL/GenBank/DDBJ databases">
        <title>Bacterial isolates from washroom surfaces on a university campus.</title>
        <authorList>
            <person name="Holman D.B."/>
            <person name="Gzyl K.E."/>
            <person name="Taheri A.E."/>
        </authorList>
    </citation>
    <scope>NUCLEOTIDE SEQUENCE</scope>
    <source>
        <strain evidence="2">RD03</strain>
    </source>
</reference>
<gene>
    <name evidence="2" type="ORF">P5X88_26250</name>
</gene>
<accession>A0AAW6T066</accession>
<comment type="caution">
    <text evidence="2">The sequence shown here is derived from an EMBL/GenBank/DDBJ whole genome shotgun (WGS) entry which is preliminary data.</text>
</comment>
<evidence type="ECO:0000313" key="2">
    <source>
        <dbReference type="EMBL" id="MDH5164440.1"/>
    </source>
</evidence>
<evidence type="ECO:0008006" key="4">
    <source>
        <dbReference type="Google" id="ProtNLM"/>
    </source>
</evidence>
<evidence type="ECO:0000313" key="3">
    <source>
        <dbReference type="Proteomes" id="UP001159179"/>
    </source>
</evidence>
<dbReference type="EMBL" id="JAROYP010000031">
    <property type="protein sequence ID" value="MDH5164440.1"/>
    <property type="molecule type" value="Genomic_DNA"/>
</dbReference>
<feature type="signal peptide" evidence="1">
    <location>
        <begin position="1"/>
        <end position="24"/>
    </location>
</feature>